<keyword evidence="3" id="KW-1185">Reference proteome</keyword>
<evidence type="ECO:0000313" key="2">
    <source>
        <dbReference type="EMBL" id="KAJ4498669.1"/>
    </source>
</evidence>
<comment type="caution">
    <text evidence="2">The sequence shown here is derived from an EMBL/GenBank/DDBJ whole genome shotgun (WGS) entry which is preliminary data.</text>
</comment>
<feature type="compositionally biased region" description="Basic and acidic residues" evidence="1">
    <location>
        <begin position="17"/>
        <end position="27"/>
    </location>
</feature>
<feature type="compositionally biased region" description="Polar residues" evidence="1">
    <location>
        <begin position="1"/>
        <end position="12"/>
    </location>
</feature>
<protein>
    <submittedName>
        <fullName evidence="2">Uncharacterized protein</fullName>
    </submittedName>
</protein>
<sequence length="302" mass="33507">MEHTPASTTTPFQAPPIRRDMSYRKPVPEYIPSPPSSPTVATPDRLWEKGDTTTEQPKIRALPPLPGGWQDVLRQAAIAQERQIDAVQVVPSNDATSFSRRPSFLQSTPPMLQEGRENYPSIPTSPTGTRRRLPQIYRPPTPPINSVSKKQKFFEDSSVDNHEFLTVPRPINLIRNVESSGLYPPLSRTATTAAGSSRNSFHPLSTQASFRTDKTTVSDVITGGARTNNTSHTDGRREDDLHDLPVLPMYIVRPPARRRGSGLTGSTKIGSIRSKVTWPRSCRSVFRNVGCVLRDAFCCCFS</sequence>
<feature type="region of interest" description="Disordered" evidence="1">
    <location>
        <begin position="95"/>
        <end position="148"/>
    </location>
</feature>
<gene>
    <name evidence="2" type="ORF">C8R41DRAFT_121210</name>
</gene>
<feature type="region of interest" description="Disordered" evidence="1">
    <location>
        <begin position="1"/>
        <end position="66"/>
    </location>
</feature>
<evidence type="ECO:0000313" key="3">
    <source>
        <dbReference type="Proteomes" id="UP001150217"/>
    </source>
</evidence>
<accession>A0ABQ8VQM1</accession>
<feature type="compositionally biased region" description="Polar residues" evidence="1">
    <location>
        <begin position="95"/>
        <end position="110"/>
    </location>
</feature>
<organism evidence="2 3">
    <name type="scientific">Lentinula lateritia</name>
    <dbReference type="NCBI Taxonomy" id="40482"/>
    <lineage>
        <taxon>Eukaryota</taxon>
        <taxon>Fungi</taxon>
        <taxon>Dikarya</taxon>
        <taxon>Basidiomycota</taxon>
        <taxon>Agaricomycotina</taxon>
        <taxon>Agaricomycetes</taxon>
        <taxon>Agaricomycetidae</taxon>
        <taxon>Agaricales</taxon>
        <taxon>Marasmiineae</taxon>
        <taxon>Omphalotaceae</taxon>
        <taxon>Lentinula</taxon>
    </lineage>
</organism>
<proteinExistence type="predicted"/>
<dbReference type="EMBL" id="JANVFT010000014">
    <property type="protein sequence ID" value="KAJ4498669.1"/>
    <property type="molecule type" value="Genomic_DNA"/>
</dbReference>
<name>A0ABQ8VQM1_9AGAR</name>
<dbReference type="Proteomes" id="UP001150217">
    <property type="component" value="Unassembled WGS sequence"/>
</dbReference>
<reference evidence="2" key="1">
    <citation type="submission" date="2022-08" db="EMBL/GenBank/DDBJ databases">
        <title>A Global Phylogenomic Analysis of the Shiitake Genus Lentinula.</title>
        <authorList>
            <consortium name="DOE Joint Genome Institute"/>
            <person name="Sierra-Patev S."/>
            <person name="Min B."/>
            <person name="Naranjo-Ortiz M."/>
            <person name="Looney B."/>
            <person name="Konkel Z."/>
            <person name="Slot J.C."/>
            <person name="Sakamoto Y."/>
            <person name="Steenwyk J.L."/>
            <person name="Rokas A."/>
            <person name="Carro J."/>
            <person name="Camarero S."/>
            <person name="Ferreira P."/>
            <person name="Molpeceres G."/>
            <person name="Ruiz-Duenas F.J."/>
            <person name="Serrano A."/>
            <person name="Henrissat B."/>
            <person name="Drula E."/>
            <person name="Hughes K.W."/>
            <person name="Mata J.L."/>
            <person name="Ishikawa N.K."/>
            <person name="Vargas-Isla R."/>
            <person name="Ushijima S."/>
            <person name="Smith C.A."/>
            <person name="Ahrendt S."/>
            <person name="Andreopoulos W."/>
            <person name="He G."/>
            <person name="Labutti K."/>
            <person name="Lipzen A."/>
            <person name="Ng V."/>
            <person name="Riley R."/>
            <person name="Sandor L."/>
            <person name="Barry K."/>
            <person name="Martinez A.T."/>
            <person name="Xiao Y."/>
            <person name="Gibbons J.G."/>
            <person name="Terashima K."/>
            <person name="Grigoriev I.V."/>
            <person name="Hibbett D.S."/>
        </authorList>
    </citation>
    <scope>NUCLEOTIDE SEQUENCE</scope>
    <source>
        <strain evidence="2">RHP3577 ss4</strain>
    </source>
</reference>
<evidence type="ECO:0000256" key="1">
    <source>
        <dbReference type="SAM" id="MobiDB-lite"/>
    </source>
</evidence>